<evidence type="ECO:0000256" key="6">
    <source>
        <dbReference type="SAM" id="Phobius"/>
    </source>
</evidence>
<evidence type="ECO:0000256" key="3">
    <source>
        <dbReference type="ARBA" id="ARBA00022692"/>
    </source>
</evidence>
<keyword evidence="4 6" id="KW-1133">Transmembrane helix</keyword>
<feature type="transmembrane region" description="Helical" evidence="6">
    <location>
        <begin position="53"/>
        <end position="74"/>
    </location>
</feature>
<keyword evidence="5 6" id="KW-0472">Membrane</keyword>
<dbReference type="EMBL" id="DXAN01000004">
    <property type="protein sequence ID" value="HJA08090.1"/>
    <property type="molecule type" value="Genomic_DNA"/>
</dbReference>
<protein>
    <submittedName>
        <fullName evidence="7">Heme exporter protein CcmB</fullName>
    </submittedName>
</protein>
<feature type="transmembrane region" description="Helical" evidence="6">
    <location>
        <begin position="207"/>
        <end position="230"/>
    </location>
</feature>
<proteinExistence type="inferred from homology"/>
<evidence type="ECO:0000313" key="7">
    <source>
        <dbReference type="EMBL" id="HJA08090.1"/>
    </source>
</evidence>
<name>A0A9D2HE32_9BACT</name>
<reference evidence="7" key="2">
    <citation type="submission" date="2021-04" db="EMBL/GenBank/DDBJ databases">
        <authorList>
            <person name="Gilroy R."/>
        </authorList>
    </citation>
    <scope>NUCLEOTIDE SEQUENCE</scope>
    <source>
        <strain evidence="7">CHK186-16707</strain>
    </source>
</reference>
<dbReference type="GO" id="GO:0016020">
    <property type="term" value="C:membrane"/>
    <property type="evidence" value="ECO:0007669"/>
    <property type="project" value="UniProtKB-SubCell"/>
</dbReference>
<dbReference type="InterPro" id="IPR003544">
    <property type="entry name" value="Cyt_c_biogenesis_CcmB"/>
</dbReference>
<keyword evidence="3 6" id="KW-0812">Transmembrane</keyword>
<evidence type="ECO:0000256" key="4">
    <source>
        <dbReference type="ARBA" id="ARBA00022989"/>
    </source>
</evidence>
<dbReference type="GO" id="GO:0017004">
    <property type="term" value="P:cytochrome complex assembly"/>
    <property type="evidence" value="ECO:0007669"/>
    <property type="project" value="InterPro"/>
</dbReference>
<evidence type="ECO:0000256" key="1">
    <source>
        <dbReference type="ARBA" id="ARBA00004141"/>
    </source>
</evidence>
<comment type="caution">
    <text evidence="7">The sequence shown here is derived from an EMBL/GenBank/DDBJ whole genome shotgun (WGS) entry which is preliminary data.</text>
</comment>
<dbReference type="GO" id="GO:0015232">
    <property type="term" value="F:heme transmembrane transporter activity"/>
    <property type="evidence" value="ECO:0007669"/>
    <property type="project" value="InterPro"/>
</dbReference>
<evidence type="ECO:0000256" key="2">
    <source>
        <dbReference type="ARBA" id="ARBA00010544"/>
    </source>
</evidence>
<feature type="transmembrane region" description="Helical" evidence="6">
    <location>
        <begin position="21"/>
        <end position="41"/>
    </location>
</feature>
<accession>A0A9D2HE32</accession>
<feature type="transmembrane region" description="Helical" evidence="6">
    <location>
        <begin position="133"/>
        <end position="156"/>
    </location>
</feature>
<comment type="subcellular location">
    <subcellularLocation>
        <location evidence="1">Membrane</location>
        <topology evidence="1">Multi-pass membrane protein</topology>
    </subcellularLocation>
</comment>
<evidence type="ECO:0000313" key="8">
    <source>
        <dbReference type="Proteomes" id="UP000824225"/>
    </source>
</evidence>
<dbReference type="PRINTS" id="PR01414">
    <property type="entry name" value="CCMBBIOGNSIS"/>
</dbReference>
<dbReference type="Pfam" id="PF03379">
    <property type="entry name" value="CcmB"/>
    <property type="match status" value="1"/>
</dbReference>
<dbReference type="Proteomes" id="UP000824225">
    <property type="component" value="Unassembled WGS sequence"/>
</dbReference>
<comment type="similarity">
    <text evidence="2">Belongs to the CcmB/CycW/HelB family.</text>
</comment>
<feature type="transmembrane region" description="Helical" evidence="6">
    <location>
        <begin position="95"/>
        <end position="121"/>
    </location>
</feature>
<dbReference type="AlphaFoldDB" id="A0A9D2HE32"/>
<evidence type="ECO:0000256" key="5">
    <source>
        <dbReference type="ARBA" id="ARBA00023136"/>
    </source>
</evidence>
<feature type="transmembrane region" description="Helical" evidence="6">
    <location>
        <begin position="163"/>
        <end position="187"/>
    </location>
</feature>
<reference evidence="7" key="1">
    <citation type="journal article" date="2021" name="PeerJ">
        <title>Extensive microbial diversity within the chicken gut microbiome revealed by metagenomics and culture.</title>
        <authorList>
            <person name="Gilroy R."/>
            <person name="Ravi A."/>
            <person name="Getino M."/>
            <person name="Pursley I."/>
            <person name="Horton D.L."/>
            <person name="Alikhan N.F."/>
            <person name="Baker D."/>
            <person name="Gharbi K."/>
            <person name="Hall N."/>
            <person name="Watson M."/>
            <person name="Adriaenssens E.M."/>
            <person name="Foster-Nyarko E."/>
            <person name="Jarju S."/>
            <person name="Secka A."/>
            <person name="Antonio M."/>
            <person name="Oren A."/>
            <person name="Chaudhuri R.R."/>
            <person name="La Ragione R."/>
            <person name="Hildebrand F."/>
            <person name="Pallen M.J."/>
        </authorList>
    </citation>
    <scope>NUCLEOTIDE SEQUENCE</scope>
    <source>
        <strain evidence="7">CHK186-16707</strain>
    </source>
</reference>
<sequence length="234" mass="24009">MLKCASAVCGKDLRLVLTRGAGLTQALLLGLLLVFLFSLSLDAGDRLTPQAAATMFWLASAFCQVLVFNMLYAVEEANGARLGLLLLPAPVQGVWLGKAAAGLLLLLTAQCLFVPAVFVFLAQQTGPGWPTALAGLILVDVGMAASGSLLGALSVGRAGRESLLSVVLFPLLVPLLLAGVRLTALGLLPADAPAGALAFARESAGSWLGLAAAFDALFLAAGLVLFPYVYSGED</sequence>
<organism evidence="7 8">
    <name type="scientific">Candidatus Mailhella merdigallinarum</name>
    <dbReference type="NCBI Taxonomy" id="2838658"/>
    <lineage>
        <taxon>Bacteria</taxon>
        <taxon>Pseudomonadati</taxon>
        <taxon>Thermodesulfobacteriota</taxon>
        <taxon>Desulfovibrionia</taxon>
        <taxon>Desulfovibrionales</taxon>
        <taxon>Desulfovibrionaceae</taxon>
        <taxon>Mailhella</taxon>
    </lineage>
</organism>
<gene>
    <name evidence="7" type="ORF">H9962_02695</name>
</gene>